<reference evidence="1" key="1">
    <citation type="submission" date="2018-05" db="EMBL/GenBank/DDBJ databases">
        <authorList>
            <person name="Lanie J.A."/>
            <person name="Ng W.-L."/>
            <person name="Kazmierczak K.M."/>
            <person name="Andrzejewski T.M."/>
            <person name="Davidsen T.M."/>
            <person name="Wayne K.J."/>
            <person name="Tettelin H."/>
            <person name="Glass J.I."/>
            <person name="Rusch D."/>
            <person name="Podicherti R."/>
            <person name="Tsui H.-C.T."/>
            <person name="Winkler M.E."/>
        </authorList>
    </citation>
    <scope>NUCLEOTIDE SEQUENCE</scope>
</reference>
<proteinExistence type="predicted"/>
<organism evidence="1">
    <name type="scientific">marine metagenome</name>
    <dbReference type="NCBI Taxonomy" id="408172"/>
    <lineage>
        <taxon>unclassified sequences</taxon>
        <taxon>metagenomes</taxon>
        <taxon>ecological metagenomes</taxon>
    </lineage>
</organism>
<gene>
    <name evidence="1" type="ORF">METZ01_LOCUS300011</name>
</gene>
<evidence type="ECO:0000313" key="1">
    <source>
        <dbReference type="EMBL" id="SVC47157.1"/>
    </source>
</evidence>
<feature type="non-terminal residue" evidence="1">
    <location>
        <position position="61"/>
    </location>
</feature>
<name>A0A382MHC6_9ZZZZ</name>
<dbReference type="EMBL" id="UINC01093051">
    <property type="protein sequence ID" value="SVC47157.1"/>
    <property type="molecule type" value="Genomic_DNA"/>
</dbReference>
<dbReference type="AlphaFoldDB" id="A0A382MHC6"/>
<protein>
    <recommendedName>
        <fullName evidence="2">Flagellar biosynthesis protein FlhF</fullName>
    </recommendedName>
</protein>
<sequence length="61" mass="6611">MNNIRRFTAQNAEQALEEVHNALGPDAVIVNIRKVPMGGINGLFQSPQVEVSALVPATQRV</sequence>
<evidence type="ECO:0008006" key="2">
    <source>
        <dbReference type="Google" id="ProtNLM"/>
    </source>
</evidence>
<accession>A0A382MHC6</accession>